<evidence type="ECO:0000313" key="1">
    <source>
        <dbReference type="EMBL" id="BBC80446.1"/>
    </source>
</evidence>
<dbReference type="AlphaFoldDB" id="A0A252AZ18"/>
<dbReference type="KEGG" id="aot:AcetOri_orf03134"/>
<evidence type="ECO:0000313" key="2">
    <source>
        <dbReference type="EMBL" id="OUI97350.1"/>
    </source>
</evidence>
<dbReference type="EMBL" id="JOOY01000158">
    <property type="protein sequence ID" value="OUI97350.1"/>
    <property type="molecule type" value="Genomic_DNA"/>
</dbReference>
<evidence type="ECO:0000313" key="3">
    <source>
        <dbReference type="Proteomes" id="UP000194999"/>
    </source>
</evidence>
<sequence>METAQYVGKMLLFVHAGFDSALVQWHLPTAYSVVAVLGIEGFQCRESLLFRGGLPPSLLRIDR</sequence>
<organism evidence="2 3">
    <name type="scientific">Acetobacter orientalis</name>
    <dbReference type="NCBI Taxonomy" id="146474"/>
    <lineage>
        <taxon>Bacteria</taxon>
        <taxon>Pseudomonadati</taxon>
        <taxon>Pseudomonadota</taxon>
        <taxon>Alphaproteobacteria</taxon>
        <taxon>Acetobacterales</taxon>
        <taxon>Acetobacteraceae</taxon>
        <taxon>Acetobacter</taxon>
    </lineage>
</organism>
<dbReference type="EMBL" id="AP018515">
    <property type="protein sequence ID" value="BBC80446.1"/>
    <property type="molecule type" value="Genomic_DNA"/>
</dbReference>
<evidence type="ECO:0000313" key="4">
    <source>
        <dbReference type="Proteomes" id="UP000270034"/>
    </source>
</evidence>
<dbReference type="Proteomes" id="UP000270034">
    <property type="component" value="Chromosome"/>
</dbReference>
<gene>
    <name evidence="1" type="ORF">AcetOrient_orf03134</name>
    <name evidence="2" type="ORF">HK15_03745</name>
</gene>
<reference evidence="2 3" key="1">
    <citation type="submission" date="2014-06" db="EMBL/GenBank/DDBJ databases">
        <authorList>
            <person name="Ju J."/>
            <person name="Zhang J."/>
        </authorList>
    </citation>
    <scope>NUCLEOTIDE SEQUENCE [LARGE SCALE GENOMIC DNA]</scope>
    <source>
        <strain evidence="2">DmW_048</strain>
    </source>
</reference>
<reference evidence="1 4" key="2">
    <citation type="submission" date="2018-02" db="EMBL/GenBank/DDBJ databases">
        <title>Acetobacter orientalis genome.</title>
        <authorList>
            <person name="Nakashima N."/>
            <person name="Tamura T."/>
        </authorList>
    </citation>
    <scope>NUCLEOTIDE SEQUENCE [LARGE SCALE GENOMIC DNA]</scope>
    <source>
        <strain evidence="1 4">FAN1</strain>
    </source>
</reference>
<name>A0A252AZ18_9PROT</name>
<proteinExistence type="predicted"/>
<accession>A0A252AZ18</accession>
<dbReference type="Proteomes" id="UP000194999">
    <property type="component" value="Unassembled WGS sequence"/>
</dbReference>
<protein>
    <submittedName>
        <fullName evidence="1">HrpQ protein</fullName>
    </submittedName>
</protein>